<protein>
    <submittedName>
        <fullName evidence="1">5-carboxymethyl-2-hydroxymuconate Delta-isomerase</fullName>
    </submittedName>
</protein>
<dbReference type="PANTHER" id="PTHR37950">
    <property type="entry name" value="4-HYDROXYPHENYLACETATE CATABOLISM PROTEIN"/>
    <property type="match status" value="1"/>
</dbReference>
<dbReference type="InterPro" id="IPR014347">
    <property type="entry name" value="Tautomerase/MIF_sf"/>
</dbReference>
<sequence>MAMPHVVVDYSENLTGLNAKQLLKEINTTLIETELFNPEDIKSRARKDDVFLIGLGGSDQAYIHVKVYILSGRTAEQKQLMGEQLLAALSNKKYLQPDFNKEIQLCVELVDMPREDYFKQVV</sequence>
<reference evidence="1 2" key="1">
    <citation type="submission" date="2018-10" db="EMBL/GenBank/DDBJ databases">
        <title>GWAS and RNA-Seq identify cryptic mechanisms of antimicrobial resistance in Acinetobacter baumannii.</title>
        <authorList>
            <person name="Sahl J.W."/>
        </authorList>
    </citation>
    <scope>NUCLEOTIDE SEQUENCE [LARGE SCALE GENOMIC DNA]</scope>
    <source>
        <strain evidence="1 2">TG41018</strain>
    </source>
</reference>
<dbReference type="Pfam" id="PF02962">
    <property type="entry name" value="CHMI"/>
    <property type="match status" value="1"/>
</dbReference>
<dbReference type="Proteomes" id="UP000276905">
    <property type="component" value="Unassembled WGS sequence"/>
</dbReference>
<dbReference type="CDD" id="cd00580">
    <property type="entry name" value="CHMI"/>
    <property type="match status" value="1"/>
</dbReference>
<proteinExistence type="predicted"/>
<gene>
    <name evidence="1" type="ORF">EA756_17800</name>
</gene>
<evidence type="ECO:0000313" key="1">
    <source>
        <dbReference type="EMBL" id="RSO52590.1"/>
    </source>
</evidence>
<dbReference type="GO" id="GO:0008704">
    <property type="term" value="F:5-carboxymethyl-2-hydroxymuconate delta-isomerase activity"/>
    <property type="evidence" value="ECO:0007669"/>
    <property type="project" value="InterPro"/>
</dbReference>
<dbReference type="InterPro" id="IPR004220">
    <property type="entry name" value="5-COMe_2-OHmuconate_Isoase"/>
</dbReference>
<dbReference type="Gene3D" id="3.30.429.10">
    <property type="entry name" value="Macrophage Migration Inhibitory Factor"/>
    <property type="match status" value="1"/>
</dbReference>
<dbReference type="AlphaFoldDB" id="A0A429JT20"/>
<evidence type="ECO:0000313" key="2">
    <source>
        <dbReference type="Proteomes" id="UP000276905"/>
    </source>
</evidence>
<accession>A0A429JT20</accession>
<keyword evidence="1" id="KW-0413">Isomerase</keyword>
<organism evidence="1 2">
    <name type="scientific">Acinetobacter lactucae</name>
    <dbReference type="NCBI Taxonomy" id="1785128"/>
    <lineage>
        <taxon>Bacteria</taxon>
        <taxon>Pseudomonadati</taxon>
        <taxon>Pseudomonadota</taxon>
        <taxon>Gammaproteobacteria</taxon>
        <taxon>Moraxellales</taxon>
        <taxon>Moraxellaceae</taxon>
        <taxon>Acinetobacter</taxon>
        <taxon>Acinetobacter calcoaceticus/baumannii complex</taxon>
    </lineage>
</organism>
<dbReference type="PANTHER" id="PTHR37950:SF1">
    <property type="entry name" value="4-HYDROXYPHENYLACETATE CATABOLISM PROTEIN"/>
    <property type="match status" value="1"/>
</dbReference>
<dbReference type="SUPFAM" id="SSF55331">
    <property type="entry name" value="Tautomerase/MIF"/>
    <property type="match status" value="1"/>
</dbReference>
<dbReference type="EMBL" id="RFES01000015">
    <property type="protein sequence ID" value="RSO52590.1"/>
    <property type="molecule type" value="Genomic_DNA"/>
</dbReference>
<comment type="caution">
    <text evidence="1">The sequence shown here is derived from an EMBL/GenBank/DDBJ whole genome shotgun (WGS) entry which is preliminary data.</text>
</comment>
<name>A0A429JT20_9GAMM</name>